<accession>A0A1A9ZHU4</accession>
<sequence>MHTESLMLVPLKRSPYIIALSHARRGKLPISSINCKISASPALKHGFPAVDFEPHEADEDDEIGDVEFGDVDFDDADIVDVSLSLV</sequence>
<keyword evidence="2" id="KW-1185">Reference proteome</keyword>
<dbReference type="Proteomes" id="UP000092445">
    <property type="component" value="Unassembled WGS sequence"/>
</dbReference>
<proteinExistence type="predicted"/>
<organism evidence="1 2">
    <name type="scientific">Glossina pallidipes</name>
    <name type="common">Tsetse fly</name>
    <dbReference type="NCBI Taxonomy" id="7398"/>
    <lineage>
        <taxon>Eukaryota</taxon>
        <taxon>Metazoa</taxon>
        <taxon>Ecdysozoa</taxon>
        <taxon>Arthropoda</taxon>
        <taxon>Hexapoda</taxon>
        <taxon>Insecta</taxon>
        <taxon>Pterygota</taxon>
        <taxon>Neoptera</taxon>
        <taxon>Endopterygota</taxon>
        <taxon>Diptera</taxon>
        <taxon>Brachycera</taxon>
        <taxon>Muscomorpha</taxon>
        <taxon>Hippoboscoidea</taxon>
        <taxon>Glossinidae</taxon>
        <taxon>Glossina</taxon>
    </lineage>
</organism>
<dbReference type="VEuPathDB" id="VectorBase:GPAI015028"/>
<name>A0A1A9ZHU4_GLOPL</name>
<evidence type="ECO:0000313" key="1">
    <source>
        <dbReference type="EnsemblMetazoa" id="GPAI015028-PA"/>
    </source>
</evidence>
<protein>
    <submittedName>
        <fullName evidence="1">Uncharacterized protein</fullName>
    </submittedName>
</protein>
<evidence type="ECO:0000313" key="2">
    <source>
        <dbReference type="Proteomes" id="UP000092445"/>
    </source>
</evidence>
<dbReference type="AlphaFoldDB" id="A0A1A9ZHU4"/>
<reference evidence="2" key="1">
    <citation type="submission" date="2014-03" db="EMBL/GenBank/DDBJ databases">
        <authorList>
            <person name="Aksoy S."/>
            <person name="Warren W."/>
            <person name="Wilson R.K."/>
        </authorList>
    </citation>
    <scope>NUCLEOTIDE SEQUENCE [LARGE SCALE GENOMIC DNA]</scope>
    <source>
        <strain evidence="2">IAEA</strain>
    </source>
</reference>
<reference evidence="1" key="2">
    <citation type="submission" date="2020-05" db="UniProtKB">
        <authorList>
            <consortium name="EnsemblMetazoa"/>
        </authorList>
    </citation>
    <scope>IDENTIFICATION</scope>
    <source>
        <strain evidence="1">IAEA</strain>
    </source>
</reference>
<dbReference type="EnsemblMetazoa" id="GPAI015028-RA">
    <property type="protein sequence ID" value="GPAI015028-PA"/>
    <property type="gene ID" value="GPAI015028"/>
</dbReference>